<dbReference type="AlphaFoldDB" id="A0AAV6NGE3"/>
<protein>
    <submittedName>
        <fullName evidence="2">Uncharacterized protein</fullName>
    </submittedName>
</protein>
<evidence type="ECO:0000313" key="2">
    <source>
        <dbReference type="EMBL" id="KAG6597074.1"/>
    </source>
</evidence>
<feature type="compositionally biased region" description="Basic and acidic residues" evidence="1">
    <location>
        <begin position="1"/>
        <end position="10"/>
    </location>
</feature>
<feature type="compositionally biased region" description="Basic and acidic residues" evidence="1">
    <location>
        <begin position="34"/>
        <end position="63"/>
    </location>
</feature>
<name>A0AAV6NGE3_9ROSI</name>
<feature type="region of interest" description="Disordered" evidence="1">
    <location>
        <begin position="1"/>
        <end position="71"/>
    </location>
</feature>
<proteinExistence type="predicted"/>
<evidence type="ECO:0000256" key="1">
    <source>
        <dbReference type="SAM" id="MobiDB-lite"/>
    </source>
</evidence>
<accession>A0AAV6NGE3</accession>
<organism evidence="2 3">
    <name type="scientific">Cucurbita argyrosperma subsp. sororia</name>
    <dbReference type="NCBI Taxonomy" id="37648"/>
    <lineage>
        <taxon>Eukaryota</taxon>
        <taxon>Viridiplantae</taxon>
        <taxon>Streptophyta</taxon>
        <taxon>Embryophyta</taxon>
        <taxon>Tracheophyta</taxon>
        <taxon>Spermatophyta</taxon>
        <taxon>Magnoliopsida</taxon>
        <taxon>eudicotyledons</taxon>
        <taxon>Gunneridae</taxon>
        <taxon>Pentapetalae</taxon>
        <taxon>rosids</taxon>
        <taxon>fabids</taxon>
        <taxon>Cucurbitales</taxon>
        <taxon>Cucurbitaceae</taxon>
        <taxon>Cucurbiteae</taxon>
        <taxon>Cucurbita</taxon>
    </lineage>
</organism>
<evidence type="ECO:0000313" key="3">
    <source>
        <dbReference type="Proteomes" id="UP000685013"/>
    </source>
</evidence>
<feature type="non-terminal residue" evidence="2">
    <location>
        <position position="1"/>
    </location>
</feature>
<reference evidence="2 3" key="1">
    <citation type="journal article" date="2021" name="Hortic Res">
        <title>The domestication of Cucurbita argyrosperma as revealed by the genome of its wild relative.</title>
        <authorList>
            <person name="Barrera-Redondo J."/>
            <person name="Sanchez-de la Vega G."/>
            <person name="Aguirre-Liguori J.A."/>
            <person name="Castellanos-Morales G."/>
            <person name="Gutierrez-Guerrero Y.T."/>
            <person name="Aguirre-Dugua X."/>
            <person name="Aguirre-Planter E."/>
            <person name="Tenaillon M.I."/>
            <person name="Lira-Saade R."/>
            <person name="Eguiarte L.E."/>
        </authorList>
    </citation>
    <scope>NUCLEOTIDE SEQUENCE [LARGE SCALE GENOMIC DNA]</scope>
    <source>
        <strain evidence="2">JBR-2021</strain>
    </source>
</reference>
<gene>
    <name evidence="2" type="ORF">SDJN03_10254</name>
</gene>
<comment type="caution">
    <text evidence="2">The sequence shown here is derived from an EMBL/GenBank/DDBJ whole genome shotgun (WGS) entry which is preliminary data.</text>
</comment>
<dbReference type="Proteomes" id="UP000685013">
    <property type="component" value="Chromosome 6"/>
</dbReference>
<dbReference type="EMBL" id="JAGKQH010000006">
    <property type="protein sequence ID" value="KAG6597074.1"/>
    <property type="molecule type" value="Genomic_DNA"/>
</dbReference>
<feature type="compositionally biased region" description="Polar residues" evidence="1">
    <location>
        <begin position="12"/>
        <end position="33"/>
    </location>
</feature>
<keyword evidence="3" id="KW-1185">Reference proteome</keyword>
<sequence length="100" mass="11132">MHGNLRHEKTPLSVSDGTQSSLKENCQTKMTSLKHTDEAHSEKVPSRSRMTEPLKSSVVEERPSVGGGQFKSSTSHWIVKAMDRDAETYAVGETKNWMEG</sequence>